<keyword evidence="2" id="KW-0805">Transcription regulation</keyword>
<dbReference type="GO" id="GO:0003700">
    <property type="term" value="F:DNA-binding transcription factor activity"/>
    <property type="evidence" value="ECO:0007669"/>
    <property type="project" value="InterPro"/>
</dbReference>
<dbReference type="PANTHER" id="PTHR30419">
    <property type="entry name" value="HTH-TYPE TRANSCRIPTIONAL REGULATOR YBHD"/>
    <property type="match status" value="1"/>
</dbReference>
<name>A0A9D1ZV59_9FIRM</name>
<dbReference type="SUPFAM" id="SSF46785">
    <property type="entry name" value="Winged helix' DNA-binding domain"/>
    <property type="match status" value="1"/>
</dbReference>
<gene>
    <name evidence="6" type="ORF">H9729_01640</name>
</gene>
<dbReference type="Gene3D" id="1.10.10.10">
    <property type="entry name" value="Winged helix-like DNA-binding domain superfamily/Winged helix DNA-binding domain"/>
    <property type="match status" value="1"/>
</dbReference>
<evidence type="ECO:0000259" key="5">
    <source>
        <dbReference type="PROSITE" id="PS50931"/>
    </source>
</evidence>
<sequence>MELRVLRYFLTLARENNISRAAEALFITQPTLSRQLAELEEELGVKLFERGKRKITLTEDGMLLRRRAEEMIELEDKVEREFRQRNDNLSGVISIGAAETKAVEILPKLITSFREKYPAVTFDIQSDIATSVKEGIDRGVLDIGLVIEPGDIDKYNFIPLGIDDRCGILMSTQSPLAQKEYVTVNDLVGLPVIANKRASVQSFYRSALGETYDKLNVIATHNLVNNAAHFARQNLGYVFTVEGTVNGNNNYGTCFRPFYPEIRQSTFIVWKKYQPLARAVKKFTEEIAMLFGHDD</sequence>
<keyword evidence="3" id="KW-0238">DNA-binding</keyword>
<dbReference type="EMBL" id="DXCQ01000020">
    <property type="protein sequence ID" value="HIY96370.1"/>
    <property type="molecule type" value="Genomic_DNA"/>
</dbReference>
<dbReference type="SUPFAM" id="SSF53850">
    <property type="entry name" value="Periplasmic binding protein-like II"/>
    <property type="match status" value="1"/>
</dbReference>
<feature type="domain" description="HTH lysR-type" evidence="5">
    <location>
        <begin position="1"/>
        <end position="58"/>
    </location>
</feature>
<comment type="caution">
    <text evidence="6">The sequence shown here is derived from an EMBL/GenBank/DDBJ whole genome shotgun (WGS) entry which is preliminary data.</text>
</comment>
<dbReference type="InterPro" id="IPR050950">
    <property type="entry name" value="HTH-type_LysR_regulators"/>
</dbReference>
<evidence type="ECO:0000313" key="6">
    <source>
        <dbReference type="EMBL" id="HIY96370.1"/>
    </source>
</evidence>
<evidence type="ECO:0000256" key="2">
    <source>
        <dbReference type="ARBA" id="ARBA00023015"/>
    </source>
</evidence>
<evidence type="ECO:0000256" key="1">
    <source>
        <dbReference type="ARBA" id="ARBA00009437"/>
    </source>
</evidence>
<evidence type="ECO:0000256" key="3">
    <source>
        <dbReference type="ARBA" id="ARBA00023125"/>
    </source>
</evidence>
<organism evidence="6 7">
    <name type="scientific">Candidatus Borkfalkia excrementigallinarum</name>
    <dbReference type="NCBI Taxonomy" id="2838506"/>
    <lineage>
        <taxon>Bacteria</taxon>
        <taxon>Bacillati</taxon>
        <taxon>Bacillota</taxon>
        <taxon>Clostridia</taxon>
        <taxon>Christensenellales</taxon>
        <taxon>Christensenellaceae</taxon>
        <taxon>Candidatus Borkfalkia</taxon>
    </lineage>
</organism>
<dbReference type="Gene3D" id="3.40.190.290">
    <property type="match status" value="1"/>
</dbReference>
<dbReference type="InterPro" id="IPR036388">
    <property type="entry name" value="WH-like_DNA-bd_sf"/>
</dbReference>
<accession>A0A9D1ZV59</accession>
<comment type="similarity">
    <text evidence="1">Belongs to the LysR transcriptional regulatory family.</text>
</comment>
<dbReference type="PANTHER" id="PTHR30419:SF8">
    <property type="entry name" value="NITROGEN ASSIMILATION TRANSCRIPTIONAL ACTIVATOR-RELATED"/>
    <property type="match status" value="1"/>
</dbReference>
<evidence type="ECO:0000313" key="7">
    <source>
        <dbReference type="Proteomes" id="UP000886750"/>
    </source>
</evidence>
<dbReference type="GO" id="GO:0003677">
    <property type="term" value="F:DNA binding"/>
    <property type="evidence" value="ECO:0007669"/>
    <property type="project" value="UniProtKB-KW"/>
</dbReference>
<dbReference type="InterPro" id="IPR036390">
    <property type="entry name" value="WH_DNA-bd_sf"/>
</dbReference>
<dbReference type="PROSITE" id="PS50931">
    <property type="entry name" value="HTH_LYSR"/>
    <property type="match status" value="1"/>
</dbReference>
<dbReference type="FunFam" id="1.10.10.10:FF:000001">
    <property type="entry name" value="LysR family transcriptional regulator"/>
    <property type="match status" value="1"/>
</dbReference>
<proteinExistence type="inferred from homology"/>
<protein>
    <submittedName>
        <fullName evidence="6">LysR family transcriptional regulator</fullName>
    </submittedName>
</protein>
<reference evidence="6" key="2">
    <citation type="submission" date="2021-04" db="EMBL/GenBank/DDBJ databases">
        <authorList>
            <person name="Gilroy R."/>
        </authorList>
    </citation>
    <scope>NUCLEOTIDE SEQUENCE</scope>
    <source>
        <strain evidence="6">1345</strain>
    </source>
</reference>
<reference evidence="6" key="1">
    <citation type="journal article" date="2021" name="PeerJ">
        <title>Extensive microbial diversity within the chicken gut microbiome revealed by metagenomics and culture.</title>
        <authorList>
            <person name="Gilroy R."/>
            <person name="Ravi A."/>
            <person name="Getino M."/>
            <person name="Pursley I."/>
            <person name="Horton D.L."/>
            <person name="Alikhan N.F."/>
            <person name="Baker D."/>
            <person name="Gharbi K."/>
            <person name="Hall N."/>
            <person name="Watson M."/>
            <person name="Adriaenssens E.M."/>
            <person name="Foster-Nyarko E."/>
            <person name="Jarju S."/>
            <person name="Secka A."/>
            <person name="Antonio M."/>
            <person name="Oren A."/>
            <person name="Chaudhuri R.R."/>
            <person name="La Ragione R."/>
            <person name="Hildebrand F."/>
            <person name="Pallen M.J."/>
        </authorList>
    </citation>
    <scope>NUCLEOTIDE SEQUENCE</scope>
    <source>
        <strain evidence="6">1345</strain>
    </source>
</reference>
<dbReference type="Proteomes" id="UP000886750">
    <property type="component" value="Unassembled WGS sequence"/>
</dbReference>
<dbReference type="GO" id="GO:0005829">
    <property type="term" value="C:cytosol"/>
    <property type="evidence" value="ECO:0007669"/>
    <property type="project" value="TreeGrafter"/>
</dbReference>
<dbReference type="PRINTS" id="PR00039">
    <property type="entry name" value="HTHLYSR"/>
</dbReference>
<dbReference type="Pfam" id="PF03466">
    <property type="entry name" value="LysR_substrate"/>
    <property type="match status" value="1"/>
</dbReference>
<dbReference type="InterPro" id="IPR005119">
    <property type="entry name" value="LysR_subst-bd"/>
</dbReference>
<dbReference type="Pfam" id="PF00126">
    <property type="entry name" value="HTH_1"/>
    <property type="match status" value="1"/>
</dbReference>
<evidence type="ECO:0000256" key="4">
    <source>
        <dbReference type="ARBA" id="ARBA00023163"/>
    </source>
</evidence>
<dbReference type="CDD" id="cd05466">
    <property type="entry name" value="PBP2_LTTR_substrate"/>
    <property type="match status" value="1"/>
</dbReference>
<keyword evidence="4" id="KW-0804">Transcription</keyword>
<dbReference type="InterPro" id="IPR000847">
    <property type="entry name" value="LysR_HTH_N"/>
</dbReference>
<dbReference type="AlphaFoldDB" id="A0A9D1ZV59"/>